<evidence type="ECO:0000313" key="3">
    <source>
        <dbReference type="EMBL" id="CAK0756544.1"/>
    </source>
</evidence>
<comment type="caution">
    <text evidence="3">The sequence shown here is derived from an EMBL/GenBank/DDBJ whole genome shotgun (WGS) entry which is preliminary data.</text>
</comment>
<evidence type="ECO:0000313" key="4">
    <source>
        <dbReference type="Proteomes" id="UP001314263"/>
    </source>
</evidence>
<dbReference type="InterPro" id="IPR016039">
    <property type="entry name" value="Thiolase-like"/>
</dbReference>
<dbReference type="InterPro" id="IPR012392">
    <property type="entry name" value="3-ktacl-CoA_syn"/>
</dbReference>
<dbReference type="AlphaFoldDB" id="A0AAV1HZ24"/>
<dbReference type="Proteomes" id="UP001314263">
    <property type="component" value="Unassembled WGS sequence"/>
</dbReference>
<dbReference type="CDD" id="cd00831">
    <property type="entry name" value="CHS_like"/>
    <property type="match status" value="1"/>
</dbReference>
<dbReference type="Pfam" id="PF02797">
    <property type="entry name" value="Chal_sti_synt_C"/>
    <property type="match status" value="1"/>
</dbReference>
<keyword evidence="4" id="KW-1185">Reference proteome</keyword>
<dbReference type="Pfam" id="PF08392">
    <property type="entry name" value="FAE1_CUT1_RppA"/>
    <property type="match status" value="2"/>
</dbReference>
<dbReference type="Gene3D" id="3.40.47.10">
    <property type="match status" value="1"/>
</dbReference>
<dbReference type="GO" id="GO:0016747">
    <property type="term" value="F:acyltransferase activity, transferring groups other than amino-acyl groups"/>
    <property type="evidence" value="ECO:0007669"/>
    <property type="project" value="InterPro"/>
</dbReference>
<dbReference type="GO" id="GO:0016020">
    <property type="term" value="C:membrane"/>
    <property type="evidence" value="ECO:0007669"/>
    <property type="project" value="InterPro"/>
</dbReference>
<dbReference type="GO" id="GO:0006633">
    <property type="term" value="P:fatty acid biosynthetic process"/>
    <property type="evidence" value="ECO:0007669"/>
    <property type="project" value="InterPro"/>
</dbReference>
<evidence type="ECO:0008006" key="5">
    <source>
        <dbReference type="Google" id="ProtNLM"/>
    </source>
</evidence>
<dbReference type="SUPFAM" id="SSF53901">
    <property type="entry name" value="Thiolase-like"/>
    <property type="match status" value="2"/>
</dbReference>
<feature type="domain" description="FAE" evidence="2">
    <location>
        <begin position="1"/>
        <end position="165"/>
    </location>
</feature>
<feature type="domain" description="Chalcone/stilbene synthase C-terminal" evidence="1">
    <location>
        <begin position="267"/>
        <end position="344"/>
    </location>
</feature>
<accession>A0AAV1HZ24</accession>
<dbReference type="InterPro" id="IPR013601">
    <property type="entry name" value="FAE1_typ3_polyketide_synth"/>
</dbReference>
<dbReference type="InterPro" id="IPR012328">
    <property type="entry name" value="Chalcone/stilbene_synt_C"/>
</dbReference>
<gene>
    <name evidence="3" type="ORF">CVIRNUC_002464</name>
</gene>
<evidence type="ECO:0000259" key="2">
    <source>
        <dbReference type="Pfam" id="PF08392"/>
    </source>
</evidence>
<dbReference type="EMBL" id="CAUYUE010000003">
    <property type="protein sequence ID" value="CAK0756544.1"/>
    <property type="molecule type" value="Genomic_DNA"/>
</dbReference>
<reference evidence="3 4" key="1">
    <citation type="submission" date="2023-10" db="EMBL/GenBank/DDBJ databases">
        <authorList>
            <person name="Maclean D."/>
            <person name="Macfadyen A."/>
        </authorList>
    </citation>
    <scope>NUCLEOTIDE SEQUENCE [LARGE SCALE GENOMIC DNA]</scope>
</reference>
<sequence>MFSCIKDLLHRRKIAPSELDILVVNCSVFNPTPSLAAAVINQFRLKPTVITYNLSGMGCSAGLLSIALVQELLQVYPGRTALVVSLENITENVYLGNQRSMTIPNCLFRLGGAAVLLSNRRRHWWTARYELQHLVRTHVGADDEAYHCIFQQEDSGGIKGVKLDRVSAGVDHVAVADGGGCPLLASPFCPPLGGLRGALSEDMVHHLQRALVRVAGRALLHNLLQLGPLILPLAEQLRYLASMVACRLSKAEAPMYRPSFDRAADHFCVHTGGRAVLDGMEKQLALHPARLLPSRETLRRYGNTSSSSIWYVLAYIETHQGVQRGDRVWQLAFGSGFKVNSAIWRARRSISRKHAAFTDMPTKPIIRLASMP</sequence>
<name>A0AAV1HZ24_9CHLO</name>
<protein>
    <recommendedName>
        <fullName evidence="5">Very-long-chain 3-oxoacyl-CoA synthase</fullName>
    </recommendedName>
</protein>
<dbReference type="PANTHER" id="PTHR31561">
    <property type="entry name" value="3-KETOACYL-COA SYNTHASE"/>
    <property type="match status" value="1"/>
</dbReference>
<proteinExistence type="predicted"/>
<evidence type="ECO:0000259" key="1">
    <source>
        <dbReference type="Pfam" id="PF02797"/>
    </source>
</evidence>
<organism evidence="3 4">
    <name type="scientific">Coccomyxa viridis</name>
    <dbReference type="NCBI Taxonomy" id="1274662"/>
    <lineage>
        <taxon>Eukaryota</taxon>
        <taxon>Viridiplantae</taxon>
        <taxon>Chlorophyta</taxon>
        <taxon>core chlorophytes</taxon>
        <taxon>Trebouxiophyceae</taxon>
        <taxon>Trebouxiophyceae incertae sedis</taxon>
        <taxon>Coccomyxaceae</taxon>
        <taxon>Coccomyxa</taxon>
    </lineage>
</organism>
<feature type="domain" description="FAE" evidence="2">
    <location>
        <begin position="206"/>
        <end position="246"/>
    </location>
</feature>